<dbReference type="PRINTS" id="PR00953">
    <property type="entry name" value="TYPE3IMRPROT"/>
</dbReference>
<evidence type="ECO:0000256" key="5">
    <source>
        <dbReference type="ARBA" id="ARBA00022989"/>
    </source>
</evidence>
<keyword evidence="4 7" id="KW-0812">Transmembrane</keyword>
<dbReference type="InterPro" id="IPR006304">
    <property type="entry name" value="T3SS_SpaR/YscT"/>
</dbReference>
<feature type="transmembrane region" description="Helical" evidence="7">
    <location>
        <begin position="125"/>
        <end position="147"/>
    </location>
</feature>
<dbReference type="PANTHER" id="PTHR30065">
    <property type="entry name" value="FLAGELLAR BIOSYNTHETIC PROTEIN FLIR"/>
    <property type="match status" value="1"/>
</dbReference>
<keyword evidence="3 7" id="KW-1003">Cell membrane</keyword>
<dbReference type="AlphaFoldDB" id="A0A6B9G3L2"/>
<dbReference type="Proteomes" id="UP000502005">
    <property type="component" value="Plasmid pNE1B"/>
</dbReference>
<geneLocation type="plasmid" evidence="9">
    <name>pne1b</name>
</geneLocation>
<evidence type="ECO:0000256" key="6">
    <source>
        <dbReference type="ARBA" id="ARBA00023136"/>
    </source>
</evidence>
<dbReference type="GO" id="GO:0005886">
    <property type="term" value="C:plasma membrane"/>
    <property type="evidence" value="ECO:0007669"/>
    <property type="project" value="UniProtKB-SubCell"/>
</dbReference>
<evidence type="ECO:0000313" key="8">
    <source>
        <dbReference type="EMBL" id="QGY32191.1"/>
    </source>
</evidence>
<dbReference type="RefSeq" id="WP_208718086.1">
    <property type="nucleotide sequence ID" value="NZ_CP024770.1"/>
</dbReference>
<comment type="similarity">
    <text evidence="2 7">Belongs to the FliR/MopE/SpaR family.</text>
</comment>
<organism evidence="8 9">
    <name type="scientific">Pantoea cypripedii</name>
    <name type="common">Pectobacterium cypripedii</name>
    <name type="synonym">Erwinia cypripedii</name>
    <dbReference type="NCBI Taxonomy" id="55209"/>
    <lineage>
        <taxon>Bacteria</taxon>
        <taxon>Pseudomonadati</taxon>
        <taxon>Pseudomonadota</taxon>
        <taxon>Gammaproteobacteria</taxon>
        <taxon>Enterobacterales</taxon>
        <taxon>Erwiniaceae</taxon>
        <taxon>Pantoea</taxon>
    </lineage>
</organism>
<feature type="transmembrane region" description="Helical" evidence="7">
    <location>
        <begin position="211"/>
        <end position="230"/>
    </location>
</feature>
<keyword evidence="6 7" id="KW-0472">Membrane</keyword>
<name>A0A6B9G3L2_PANCY</name>
<keyword evidence="5 7" id="KW-1133">Transmembrane helix</keyword>
<feature type="transmembrane region" description="Helical" evidence="7">
    <location>
        <begin position="38"/>
        <end position="59"/>
    </location>
</feature>
<evidence type="ECO:0000256" key="7">
    <source>
        <dbReference type="RuleBase" id="RU362072"/>
    </source>
</evidence>
<evidence type="ECO:0000256" key="2">
    <source>
        <dbReference type="ARBA" id="ARBA00009772"/>
    </source>
</evidence>
<protein>
    <submittedName>
        <fullName evidence="8">EscT/YscT/HrcT family type III secretion system export apparatus protein</fullName>
    </submittedName>
</protein>
<feature type="transmembrane region" description="Helical" evidence="7">
    <location>
        <begin position="183"/>
        <end position="204"/>
    </location>
</feature>
<evidence type="ECO:0000256" key="4">
    <source>
        <dbReference type="ARBA" id="ARBA00022692"/>
    </source>
</evidence>
<dbReference type="NCBIfam" id="TIGR01401">
    <property type="entry name" value="fliR_like_III"/>
    <property type="match status" value="1"/>
</dbReference>
<sequence>MSVMPLEWLYALAVFYLRVLPMFLVIPLFQGHWLTHSMIKNCLIVMLGLAFIPHIQPALPDIAHHLIRTAVTEVALGLLIAFPVGLPFWVANVAGQFVDNQRGATISSTFDPNSGVDSSTLSSWFNFYCCVVFVAGNGFIHLCNLLLESYALFPPGEPVDFSMIRIASFIALLDLAIVKGIILVSPVLITLFLTDILLAVLYRYTPQLNPFMLALSLKSLIAFSVLLLFYNPVFATTFQQIIDGIMPLEYYFLLP</sequence>
<dbReference type="PANTHER" id="PTHR30065:SF1">
    <property type="entry name" value="SURFACE PRESENTATION OF ANTIGENS PROTEIN SPAR"/>
    <property type="match status" value="1"/>
</dbReference>
<dbReference type="InterPro" id="IPR002010">
    <property type="entry name" value="T3SS_IM_R"/>
</dbReference>
<reference evidence="8 9" key="1">
    <citation type="submission" date="2017-11" db="EMBL/GenBank/DDBJ databases">
        <title>Genome sequence of Pantoea cypripedii NE1.</title>
        <authorList>
            <person name="Nascimento F.X."/>
        </authorList>
    </citation>
    <scope>NUCLEOTIDE SEQUENCE [LARGE SCALE GENOMIC DNA]</scope>
    <source>
        <strain evidence="8 9">NE1</strain>
        <plasmid evidence="9">pne1b</plasmid>
    </source>
</reference>
<evidence type="ECO:0000313" key="9">
    <source>
        <dbReference type="Proteomes" id="UP000502005"/>
    </source>
</evidence>
<evidence type="ECO:0000256" key="3">
    <source>
        <dbReference type="ARBA" id="ARBA00022475"/>
    </source>
</evidence>
<evidence type="ECO:0000256" key="1">
    <source>
        <dbReference type="ARBA" id="ARBA00004651"/>
    </source>
</evidence>
<dbReference type="EMBL" id="CP024770">
    <property type="protein sequence ID" value="QGY32191.1"/>
    <property type="molecule type" value="Genomic_DNA"/>
</dbReference>
<gene>
    <name evidence="8" type="ORF">CUN67_24675</name>
</gene>
<keyword evidence="8" id="KW-0614">Plasmid</keyword>
<accession>A0A6B9G3L2</accession>
<comment type="subcellular location">
    <subcellularLocation>
        <location evidence="1 7">Cell membrane</location>
        <topology evidence="1 7">Multi-pass membrane protein</topology>
    </subcellularLocation>
</comment>
<feature type="transmembrane region" description="Helical" evidence="7">
    <location>
        <begin position="159"/>
        <end position="177"/>
    </location>
</feature>
<proteinExistence type="inferred from homology"/>
<dbReference type="Pfam" id="PF01311">
    <property type="entry name" value="Bac_export_1"/>
    <property type="match status" value="1"/>
</dbReference>
<feature type="transmembrane region" description="Helical" evidence="7">
    <location>
        <begin position="71"/>
        <end position="90"/>
    </location>
</feature>
<dbReference type="GO" id="GO:0006605">
    <property type="term" value="P:protein targeting"/>
    <property type="evidence" value="ECO:0007669"/>
    <property type="project" value="UniProtKB-UniRule"/>
</dbReference>
<feature type="transmembrane region" description="Helical" evidence="7">
    <location>
        <begin position="7"/>
        <end position="26"/>
    </location>
</feature>